<organism evidence="1">
    <name type="scientific">bacterium 19CA06SA08-2</name>
    <dbReference type="NCBI Taxonomy" id="2920658"/>
    <lineage>
        <taxon>Bacteria</taxon>
    </lineage>
</organism>
<dbReference type="EMBL" id="CP095353">
    <property type="protein sequence ID" value="XAG69151.1"/>
    <property type="molecule type" value="Genomic_DNA"/>
</dbReference>
<proteinExistence type="predicted"/>
<reference evidence="1" key="1">
    <citation type="submission" date="2022-03" db="EMBL/GenBank/DDBJ databases">
        <title>Sea Food Isolates.</title>
        <authorList>
            <person name="Li c."/>
        </authorList>
    </citation>
    <scope>NUCLEOTIDE SEQUENCE</scope>
    <source>
        <strain evidence="1">19CA06SA08-2</strain>
    </source>
</reference>
<evidence type="ECO:0000313" key="1">
    <source>
        <dbReference type="EMBL" id="XAG69151.1"/>
    </source>
</evidence>
<accession>A0AAU6U7M9</accession>
<name>A0AAU6U7M9_UNCXX</name>
<dbReference type="AlphaFoldDB" id="A0AAU6U7M9"/>
<protein>
    <submittedName>
        <fullName evidence="1">Uncharacterized protein</fullName>
    </submittedName>
</protein>
<sequence>MASAAVISRHTVPGIKDAHTYLFLQGYTCIGTNWLRGLHGYARLENLASGRVQIVEGVA</sequence>
<gene>
    <name evidence="1" type="ORF">MRM75_21615</name>
</gene>